<accession>A0A1G7A4H3</accession>
<dbReference type="EMBL" id="FMZO01000021">
    <property type="protein sequence ID" value="SDE09818.1"/>
    <property type="molecule type" value="Genomic_DNA"/>
</dbReference>
<proteinExistence type="predicted"/>
<keyword evidence="1" id="KW-0812">Transmembrane</keyword>
<feature type="transmembrane region" description="Helical" evidence="1">
    <location>
        <begin position="7"/>
        <end position="25"/>
    </location>
</feature>
<keyword evidence="1" id="KW-1133">Transmembrane helix</keyword>
<evidence type="ECO:0000313" key="2">
    <source>
        <dbReference type="EMBL" id="SDE09818.1"/>
    </source>
</evidence>
<keyword evidence="3" id="KW-1185">Reference proteome</keyword>
<dbReference type="Proteomes" id="UP000198757">
    <property type="component" value="Unassembled WGS sequence"/>
</dbReference>
<dbReference type="RefSeq" id="WP_090392935.1">
    <property type="nucleotide sequence ID" value="NZ_FMZO01000021.1"/>
</dbReference>
<evidence type="ECO:0000256" key="1">
    <source>
        <dbReference type="SAM" id="Phobius"/>
    </source>
</evidence>
<keyword evidence="1" id="KW-0472">Membrane</keyword>
<feature type="transmembrane region" description="Helical" evidence="1">
    <location>
        <begin position="37"/>
        <end position="56"/>
    </location>
</feature>
<dbReference type="AlphaFoldDB" id="A0A1G7A4H3"/>
<sequence>MNKLFDLRFVIGLFFLVTGLLLVLYYIVKGTALDGKVNLYCGILFVVFGSSFLLSVKRKSGGS</sequence>
<reference evidence="3" key="1">
    <citation type="submission" date="2016-10" db="EMBL/GenBank/DDBJ databases">
        <authorList>
            <person name="Varghese N."/>
            <person name="Submissions S."/>
        </authorList>
    </citation>
    <scope>NUCLEOTIDE SEQUENCE [LARGE SCALE GENOMIC DNA]</scope>
    <source>
        <strain evidence="3">DSM 25811 / CCM 8410 / LMG 26954 / E90</strain>
    </source>
</reference>
<dbReference type="STRING" id="1285928.SAMN04487894_1218"/>
<evidence type="ECO:0000313" key="3">
    <source>
        <dbReference type="Proteomes" id="UP000198757"/>
    </source>
</evidence>
<name>A0A1G7A4H3_NIADE</name>
<organism evidence="2 3">
    <name type="scientific">Niabella drilacis (strain DSM 25811 / CCM 8410 / CCUG 62505 / LMG 26954 / E90)</name>
    <dbReference type="NCBI Taxonomy" id="1285928"/>
    <lineage>
        <taxon>Bacteria</taxon>
        <taxon>Pseudomonadati</taxon>
        <taxon>Bacteroidota</taxon>
        <taxon>Chitinophagia</taxon>
        <taxon>Chitinophagales</taxon>
        <taxon>Chitinophagaceae</taxon>
        <taxon>Niabella</taxon>
    </lineage>
</organism>
<gene>
    <name evidence="2" type="ORF">SAMN04487894_1218</name>
</gene>
<protein>
    <submittedName>
        <fullName evidence="2">Uncharacterized protein</fullName>
    </submittedName>
</protein>